<gene>
    <name evidence="1" type="ORF">AVDCRST_MAG18-864</name>
</gene>
<proteinExistence type="predicted"/>
<sequence>MTRVAITGEDFLLDGRPTYEGRTWQGHRIEGLLLNSRMVQATFDDLNPETRGRWAYPDTGEWDPERNLAEFLAGLPIYRQHGLLGITVNLQGGSPEGYSKEQPWDNSAFAPDGGVRPDFMDRLRRVLDRADELGMVVIVGLFYFGQDERLRDEAAVRRAVEETIGWLLAGGWENVLVEINNECDVPRYEHEILQPGRVHELIAAARAIERGGRRLLVGTSFRGRAVPTDAVVAASDFLLLHGNGVTEPAFIGEMVTRTRALPSFRPMPIVFNEDDHFDFEQAENNFVAAVAHRASWGYFDPGDGAGGAGARSNYQDGYQLVPVNWGLNTERKRGFFRLVAEMAGV</sequence>
<name>A0A6J4UUD8_9BACT</name>
<organism evidence="1">
    <name type="scientific">uncultured Thermomicrobiales bacterium</name>
    <dbReference type="NCBI Taxonomy" id="1645740"/>
    <lineage>
        <taxon>Bacteria</taxon>
        <taxon>Pseudomonadati</taxon>
        <taxon>Thermomicrobiota</taxon>
        <taxon>Thermomicrobia</taxon>
        <taxon>Thermomicrobiales</taxon>
        <taxon>environmental samples</taxon>
    </lineage>
</organism>
<dbReference type="SUPFAM" id="SSF51445">
    <property type="entry name" value="(Trans)glycosidases"/>
    <property type="match status" value="1"/>
</dbReference>
<evidence type="ECO:0000313" key="1">
    <source>
        <dbReference type="EMBL" id="CAA9558307.1"/>
    </source>
</evidence>
<dbReference type="EMBL" id="CADCWN010000059">
    <property type="protein sequence ID" value="CAA9558307.1"/>
    <property type="molecule type" value="Genomic_DNA"/>
</dbReference>
<protein>
    <submittedName>
        <fullName evidence="1">Uncharacterized protein</fullName>
    </submittedName>
</protein>
<accession>A0A6J4UUD8</accession>
<dbReference type="AlphaFoldDB" id="A0A6J4UUD8"/>
<reference evidence="1" key="1">
    <citation type="submission" date="2020-02" db="EMBL/GenBank/DDBJ databases">
        <authorList>
            <person name="Meier V. D."/>
        </authorList>
    </citation>
    <scope>NUCLEOTIDE SEQUENCE</scope>
    <source>
        <strain evidence="1">AVDCRST_MAG18</strain>
    </source>
</reference>
<dbReference type="InterPro" id="IPR017853">
    <property type="entry name" value="GH"/>
</dbReference>